<dbReference type="Proteomes" id="UP000821866">
    <property type="component" value="Chromosome 8"/>
</dbReference>
<dbReference type="AlphaFoldDB" id="A0A9J6D7V5"/>
<accession>A0A9J6D7V5</accession>
<name>A0A9J6D7V5_RHIMP</name>
<proteinExistence type="predicted"/>
<evidence type="ECO:0000313" key="1">
    <source>
        <dbReference type="EMBL" id="KAH8018317.1"/>
    </source>
</evidence>
<keyword evidence="2" id="KW-1185">Reference proteome</keyword>
<gene>
    <name evidence="1" type="ORF">HPB51_002298</name>
</gene>
<dbReference type="EMBL" id="JABSTU010000010">
    <property type="protein sequence ID" value="KAH8018317.1"/>
    <property type="molecule type" value="Genomic_DNA"/>
</dbReference>
<evidence type="ECO:0000313" key="2">
    <source>
        <dbReference type="Proteomes" id="UP000821866"/>
    </source>
</evidence>
<reference evidence="1" key="2">
    <citation type="submission" date="2021-09" db="EMBL/GenBank/DDBJ databases">
        <authorList>
            <person name="Jia N."/>
            <person name="Wang J."/>
            <person name="Shi W."/>
            <person name="Du L."/>
            <person name="Sun Y."/>
            <person name="Zhan W."/>
            <person name="Jiang J."/>
            <person name="Wang Q."/>
            <person name="Zhang B."/>
            <person name="Ji P."/>
            <person name="Sakyi L.B."/>
            <person name="Cui X."/>
            <person name="Yuan T."/>
            <person name="Jiang B."/>
            <person name="Yang W."/>
            <person name="Lam T.T.-Y."/>
            <person name="Chang Q."/>
            <person name="Ding S."/>
            <person name="Wang X."/>
            <person name="Zhu J."/>
            <person name="Ruan X."/>
            <person name="Zhao L."/>
            <person name="Wei J."/>
            <person name="Que T."/>
            <person name="Du C."/>
            <person name="Cheng J."/>
            <person name="Dai P."/>
            <person name="Han X."/>
            <person name="Huang E."/>
            <person name="Gao Y."/>
            <person name="Liu J."/>
            <person name="Shao H."/>
            <person name="Ye R."/>
            <person name="Li L."/>
            <person name="Wei W."/>
            <person name="Wang X."/>
            <person name="Wang C."/>
            <person name="Huo Q."/>
            <person name="Li W."/>
            <person name="Guo W."/>
            <person name="Chen H."/>
            <person name="Chen S."/>
            <person name="Zhou L."/>
            <person name="Zhou L."/>
            <person name="Ni X."/>
            <person name="Tian J."/>
            <person name="Zhou Y."/>
            <person name="Sheng Y."/>
            <person name="Liu T."/>
            <person name="Pan Y."/>
            <person name="Xia L."/>
            <person name="Li J."/>
            <person name="Zhao F."/>
            <person name="Cao W."/>
        </authorList>
    </citation>
    <scope>NUCLEOTIDE SEQUENCE</scope>
    <source>
        <strain evidence="1">Rmic-2018</strain>
        <tissue evidence="1">Larvae</tissue>
    </source>
</reference>
<sequence length="222" mass="24134">MSTRVRCFFLQLHQAHSRLCEFEGANIEGISDDSASTGCVNAEPSALTLKAPSPVNKCFFRRCKGCSMPRQISRCKFEQHAAIFDGFLESTEEDQPAIPLLFAGDSSGARPRYWCSVLASLLSHRSSGTVTNGGDTAKAPSTEGFPDVVTMGGAVAMETGGIEAQEVASHFDQRQGSCCASVRARSCCRVLRRWASVLEKDEVVAVLRSVHVCERSRKPEIQ</sequence>
<protein>
    <submittedName>
        <fullName evidence="1">Uncharacterized protein</fullName>
    </submittedName>
</protein>
<organism evidence="1 2">
    <name type="scientific">Rhipicephalus microplus</name>
    <name type="common">Cattle tick</name>
    <name type="synonym">Boophilus microplus</name>
    <dbReference type="NCBI Taxonomy" id="6941"/>
    <lineage>
        <taxon>Eukaryota</taxon>
        <taxon>Metazoa</taxon>
        <taxon>Ecdysozoa</taxon>
        <taxon>Arthropoda</taxon>
        <taxon>Chelicerata</taxon>
        <taxon>Arachnida</taxon>
        <taxon>Acari</taxon>
        <taxon>Parasitiformes</taxon>
        <taxon>Ixodida</taxon>
        <taxon>Ixodoidea</taxon>
        <taxon>Ixodidae</taxon>
        <taxon>Rhipicephalinae</taxon>
        <taxon>Rhipicephalus</taxon>
        <taxon>Boophilus</taxon>
    </lineage>
</organism>
<reference evidence="1" key="1">
    <citation type="journal article" date="2020" name="Cell">
        <title>Large-Scale Comparative Analyses of Tick Genomes Elucidate Their Genetic Diversity and Vector Capacities.</title>
        <authorList>
            <consortium name="Tick Genome and Microbiome Consortium (TIGMIC)"/>
            <person name="Jia N."/>
            <person name="Wang J."/>
            <person name="Shi W."/>
            <person name="Du L."/>
            <person name="Sun Y."/>
            <person name="Zhan W."/>
            <person name="Jiang J.F."/>
            <person name="Wang Q."/>
            <person name="Zhang B."/>
            <person name="Ji P."/>
            <person name="Bell-Sakyi L."/>
            <person name="Cui X.M."/>
            <person name="Yuan T.T."/>
            <person name="Jiang B.G."/>
            <person name="Yang W.F."/>
            <person name="Lam T.T."/>
            <person name="Chang Q.C."/>
            <person name="Ding S.J."/>
            <person name="Wang X.J."/>
            <person name="Zhu J.G."/>
            <person name="Ruan X.D."/>
            <person name="Zhao L."/>
            <person name="Wei J.T."/>
            <person name="Ye R.Z."/>
            <person name="Que T.C."/>
            <person name="Du C.H."/>
            <person name="Zhou Y.H."/>
            <person name="Cheng J.X."/>
            <person name="Dai P.F."/>
            <person name="Guo W.B."/>
            <person name="Han X.H."/>
            <person name="Huang E.J."/>
            <person name="Li L.F."/>
            <person name="Wei W."/>
            <person name="Gao Y.C."/>
            <person name="Liu J.Z."/>
            <person name="Shao H.Z."/>
            <person name="Wang X."/>
            <person name="Wang C.C."/>
            <person name="Yang T.C."/>
            <person name="Huo Q.B."/>
            <person name="Li W."/>
            <person name="Chen H.Y."/>
            <person name="Chen S.E."/>
            <person name="Zhou L.G."/>
            <person name="Ni X.B."/>
            <person name="Tian J.H."/>
            <person name="Sheng Y."/>
            <person name="Liu T."/>
            <person name="Pan Y.S."/>
            <person name="Xia L.Y."/>
            <person name="Li J."/>
            <person name="Zhao F."/>
            <person name="Cao W.C."/>
        </authorList>
    </citation>
    <scope>NUCLEOTIDE SEQUENCE</scope>
    <source>
        <strain evidence="1">Rmic-2018</strain>
    </source>
</reference>
<comment type="caution">
    <text evidence="1">The sequence shown here is derived from an EMBL/GenBank/DDBJ whole genome shotgun (WGS) entry which is preliminary data.</text>
</comment>